<dbReference type="AlphaFoldDB" id="A0A2W1CTN1"/>
<dbReference type="PANTHER" id="PTHR43775:SF29">
    <property type="entry name" value="ASPERFURANONE POLYKETIDE SYNTHASE AFOG-RELATED"/>
    <property type="match status" value="1"/>
</dbReference>
<evidence type="ECO:0000259" key="6">
    <source>
        <dbReference type="PROSITE" id="PS52004"/>
    </source>
</evidence>
<dbReference type="SUPFAM" id="SSF52151">
    <property type="entry name" value="FabD/lysophospholipase-like"/>
    <property type="match status" value="1"/>
</dbReference>
<dbReference type="Pfam" id="PF00109">
    <property type="entry name" value="ketoacyl-synt"/>
    <property type="match status" value="1"/>
</dbReference>
<comment type="similarity">
    <text evidence="5">Belongs to the thiolase-like superfamily. Beta-ketoacyl-ACP synthases family.</text>
</comment>
<dbReference type="Gene3D" id="3.40.47.10">
    <property type="match status" value="1"/>
</dbReference>
<dbReference type="EMBL" id="NRDI02000037">
    <property type="protein sequence ID" value="KAI1507605.1"/>
    <property type="molecule type" value="Genomic_DNA"/>
</dbReference>
<dbReference type="PANTHER" id="PTHR43775">
    <property type="entry name" value="FATTY ACID SYNTHASE"/>
    <property type="match status" value="1"/>
</dbReference>
<dbReference type="GO" id="GO:0016491">
    <property type="term" value="F:oxidoreductase activity"/>
    <property type="evidence" value="ECO:0007669"/>
    <property type="project" value="UniProtKB-KW"/>
</dbReference>
<dbReference type="SUPFAM" id="SSF53901">
    <property type="entry name" value="Thiolase-like"/>
    <property type="match status" value="1"/>
</dbReference>
<protein>
    <submittedName>
        <fullName evidence="7 9">Polyketide synthase</fullName>
    </submittedName>
</protein>
<comment type="caution">
    <text evidence="7">The sequence shown here is derived from an EMBL/GenBank/DDBJ whole genome shotgun (WGS) entry which is preliminary data.</text>
</comment>
<dbReference type="EMBL" id="NQIK02000012">
    <property type="protein sequence ID" value="KAF7564377.1"/>
    <property type="molecule type" value="Genomic_DNA"/>
</dbReference>
<dbReference type="Proteomes" id="UP000245464">
    <property type="component" value="Chromosome 8"/>
</dbReference>
<sequence length="623" mass="67580">MTDITTCFPKDDPVPHEAPSLSTEPLAIIGVACRFAGDATDCGNLWKFLSEGRSAVGTVPENRFKVASYYHPDPEHGGTTCTTRGYFLKDNIYSFDTSFFKLPENDITAMDPQQKLLLENVYHALENAGLSAKDVATSRTSVFVGSSNNDHLAFANEDLEMCYKNKATGTSPSILANRISWFYDLRGTSQTIDTACSSSLVAFHQGCLSVRSKDSDMSIISGVNVIEHPAAFLQLTNLGVLSPDGQCFSFDHRANGYGRGEGVSTLIVKPLSSAIQDGNVIRAIVRATGTSHDGKTPGITLPSQTAQAALIRSVYASAHLDMDQTAYVEAHGTGTQVGDPLEIEGIVSAFETRARQRPLYIGSIKAGLGHLEGGAGLAGLVKAVLMLEQQAIPPAVNLEKVNPNIPTDANIQFAKHQIPWPCTGVRRVSINSFGFGGTNAHVVLDDADNYRNSSTRTRNDDILESEDTIPSIIESKETEDGGKPLVFVLSASDEQDLRKASEKLATHIRSVIGSENIRSETQYLKDLAFTLSEKRSALRWRSSFVASSLTELSSRLTAKSHSAFRSALKEERIAFVFTGQGAQWLGMGSSLMIYPGFRKSIEDASSYMKRLGSPWVLKGKLYL</sequence>
<name>A0A2W1CTN1_9PLEO</name>
<dbReference type="InterPro" id="IPR016039">
    <property type="entry name" value="Thiolase-like"/>
</dbReference>
<keyword evidence="12" id="KW-1185">Reference proteome</keyword>
<dbReference type="InterPro" id="IPR018201">
    <property type="entry name" value="Ketoacyl_synth_AS"/>
</dbReference>
<dbReference type="InterPro" id="IPR001227">
    <property type="entry name" value="Ac_transferase_dom_sf"/>
</dbReference>
<organism evidence="7 11">
    <name type="scientific">Pyrenophora tritici-repentis</name>
    <dbReference type="NCBI Taxonomy" id="45151"/>
    <lineage>
        <taxon>Eukaryota</taxon>
        <taxon>Fungi</taxon>
        <taxon>Dikarya</taxon>
        <taxon>Ascomycota</taxon>
        <taxon>Pezizomycotina</taxon>
        <taxon>Dothideomycetes</taxon>
        <taxon>Pleosporomycetidae</taxon>
        <taxon>Pleosporales</taxon>
        <taxon>Pleosporineae</taxon>
        <taxon>Pleosporaceae</taxon>
        <taxon>Pyrenophora</taxon>
    </lineage>
</organism>
<dbReference type="GO" id="GO:0004315">
    <property type="term" value="F:3-oxoacyl-[acyl-carrier-protein] synthase activity"/>
    <property type="evidence" value="ECO:0007669"/>
    <property type="project" value="InterPro"/>
</dbReference>
<dbReference type="GO" id="GO:0044550">
    <property type="term" value="P:secondary metabolite biosynthetic process"/>
    <property type="evidence" value="ECO:0007669"/>
    <property type="project" value="TreeGrafter"/>
</dbReference>
<proteinExistence type="inferred from homology"/>
<evidence type="ECO:0000256" key="3">
    <source>
        <dbReference type="ARBA" id="ARBA00022679"/>
    </source>
</evidence>
<evidence type="ECO:0000313" key="8">
    <source>
        <dbReference type="EMBL" id="KAF7567725.1"/>
    </source>
</evidence>
<dbReference type="Gene3D" id="3.40.366.10">
    <property type="entry name" value="Malonyl-Coenzyme A Acyl Carrier Protein, domain 2"/>
    <property type="match status" value="1"/>
</dbReference>
<keyword evidence="2" id="KW-0597">Phosphoprotein</keyword>
<dbReference type="Pfam" id="PF02801">
    <property type="entry name" value="Ketoacyl-synt_C"/>
    <property type="match status" value="1"/>
</dbReference>
<evidence type="ECO:0000313" key="9">
    <source>
        <dbReference type="EMBL" id="KAI1507237.1"/>
    </source>
</evidence>
<dbReference type="InterPro" id="IPR050091">
    <property type="entry name" value="PKS_NRPS_Biosynth_Enz"/>
</dbReference>
<evidence type="ECO:0000256" key="4">
    <source>
        <dbReference type="ARBA" id="ARBA00023002"/>
    </source>
</evidence>
<accession>A0A2W1CTN1</accession>
<dbReference type="InterPro" id="IPR014031">
    <property type="entry name" value="Ketoacyl_synth_C"/>
</dbReference>
<reference evidence="7 11" key="1">
    <citation type="journal article" date="2018" name="BMC Genomics">
        <title>Comparative genomics of the wheat fungal pathogen Pyrenophora tritici-repentis reveals chromosomal variations and genome plasticity.</title>
        <authorList>
            <person name="Moolhuijzen P."/>
            <person name="See P.T."/>
            <person name="Hane J.K."/>
            <person name="Shi G."/>
            <person name="Liu Z."/>
            <person name="Oliver R.P."/>
            <person name="Moffat C.S."/>
        </authorList>
    </citation>
    <scope>NUCLEOTIDE SEQUENCE [LARGE SCALE GENOMIC DNA]</scope>
    <source>
        <strain evidence="7">M4</strain>
    </source>
</reference>
<dbReference type="PROSITE" id="PS00606">
    <property type="entry name" value="KS3_1"/>
    <property type="match status" value="1"/>
</dbReference>
<reference evidence="9" key="2">
    <citation type="submission" date="2021-05" db="EMBL/GenBank/DDBJ databases">
        <authorList>
            <person name="Moolhuijzen P.M."/>
            <person name="Moffat C.S."/>
        </authorList>
    </citation>
    <scope>NUCLEOTIDE SEQUENCE</scope>
    <source>
        <strain evidence="9">86-124</strain>
    </source>
</reference>
<dbReference type="InterPro" id="IPR032821">
    <property type="entry name" value="PKS_assoc"/>
</dbReference>
<evidence type="ECO:0000313" key="7">
    <source>
        <dbReference type="EMBL" id="KAF7564377.1"/>
    </source>
</evidence>
<dbReference type="GO" id="GO:0006633">
    <property type="term" value="P:fatty acid biosynthetic process"/>
    <property type="evidence" value="ECO:0007669"/>
    <property type="project" value="InterPro"/>
</dbReference>
<feature type="domain" description="Ketosynthase family 3 (KS3)" evidence="6">
    <location>
        <begin position="23"/>
        <end position="446"/>
    </location>
</feature>
<reference evidence="12" key="4">
    <citation type="journal article" date="2022" name="Microb. Genom.">
        <title>A global pangenome for the wheat fungal pathogen Pyrenophora tritici-repentis and prediction of effector protein structural homology.</title>
        <authorList>
            <person name="Moolhuijzen P.M."/>
            <person name="See P.T."/>
            <person name="Shi G."/>
            <person name="Powell H.R."/>
            <person name="Cockram J."/>
            <person name="Jorgensen L.N."/>
            <person name="Benslimane H."/>
            <person name="Strelkov S.E."/>
            <person name="Turner J."/>
            <person name="Liu Z."/>
            <person name="Moffat C.S."/>
        </authorList>
    </citation>
    <scope>NUCLEOTIDE SEQUENCE [LARGE SCALE GENOMIC DNA]</scope>
</reference>
<reference evidence="9" key="3">
    <citation type="journal article" date="2022" name="bioRxiv">
        <title>A global pangenome for the wheat fungal pathogen Pyrenophora tritici-repentis and prediction of effector protein structural homology.</title>
        <authorList>
            <person name="Moolhuijzen P."/>
            <person name="See P.T."/>
            <person name="Shi G."/>
            <person name="Powell H.R."/>
            <person name="Cockram J."/>
            <person name="Jorgensen L.N."/>
            <person name="Benslimane H."/>
            <person name="Strelkov S.E."/>
            <person name="Turner J."/>
            <person name="Liu Z."/>
            <person name="Moffat C.S."/>
        </authorList>
    </citation>
    <scope>NUCLEOTIDE SEQUENCE</scope>
    <source>
        <strain evidence="9">86-124</strain>
    </source>
</reference>
<dbReference type="SMART" id="SM00825">
    <property type="entry name" value="PKS_KS"/>
    <property type="match status" value="1"/>
</dbReference>
<evidence type="ECO:0000313" key="10">
    <source>
        <dbReference type="EMBL" id="KAI1507605.1"/>
    </source>
</evidence>
<dbReference type="PROSITE" id="PS52004">
    <property type="entry name" value="KS3_2"/>
    <property type="match status" value="1"/>
</dbReference>
<keyword evidence="1" id="KW-0596">Phosphopantetheine</keyword>
<evidence type="ECO:0000256" key="1">
    <source>
        <dbReference type="ARBA" id="ARBA00022450"/>
    </source>
</evidence>
<dbReference type="InterPro" id="IPR016035">
    <property type="entry name" value="Acyl_Trfase/lysoPLipase"/>
</dbReference>
<dbReference type="Pfam" id="PF16197">
    <property type="entry name" value="KAsynt_C_assoc"/>
    <property type="match status" value="1"/>
</dbReference>
<evidence type="ECO:0000256" key="2">
    <source>
        <dbReference type="ARBA" id="ARBA00022553"/>
    </source>
</evidence>
<dbReference type="Proteomes" id="UP000249757">
    <property type="component" value="Unassembled WGS sequence"/>
</dbReference>
<dbReference type="GO" id="GO:0004312">
    <property type="term" value="F:fatty acid synthase activity"/>
    <property type="evidence" value="ECO:0007669"/>
    <property type="project" value="TreeGrafter"/>
</dbReference>
<dbReference type="InterPro" id="IPR014030">
    <property type="entry name" value="Ketoacyl_synth_N"/>
</dbReference>
<keyword evidence="4" id="KW-0560">Oxidoreductase</keyword>
<evidence type="ECO:0000313" key="11">
    <source>
        <dbReference type="Proteomes" id="UP000245464"/>
    </source>
</evidence>
<dbReference type="CDD" id="cd00833">
    <property type="entry name" value="PKS"/>
    <property type="match status" value="1"/>
</dbReference>
<dbReference type="Gene3D" id="3.30.70.3290">
    <property type="match status" value="1"/>
</dbReference>
<dbReference type="EMBL" id="NRDI02000049">
    <property type="protein sequence ID" value="KAI1507237.1"/>
    <property type="molecule type" value="Genomic_DNA"/>
</dbReference>
<dbReference type="EMBL" id="NQIK02000008">
    <property type="protein sequence ID" value="KAF7567725.1"/>
    <property type="molecule type" value="Genomic_DNA"/>
</dbReference>
<dbReference type="InterPro" id="IPR020841">
    <property type="entry name" value="PKS_Beta-ketoAc_synthase_dom"/>
</dbReference>
<keyword evidence="3 5" id="KW-0808">Transferase</keyword>
<gene>
    <name evidence="10" type="ORF">Ptr86124_013462</name>
    <name evidence="9" type="ORF">Ptr86124_013842</name>
    <name evidence="8" type="ORF">PtrM4_143160</name>
    <name evidence="7" type="ORF">PtrM4_152060</name>
</gene>
<evidence type="ECO:0000313" key="12">
    <source>
        <dbReference type="Proteomes" id="UP000249757"/>
    </source>
</evidence>
<evidence type="ECO:0000256" key="5">
    <source>
        <dbReference type="RuleBase" id="RU003694"/>
    </source>
</evidence>